<accession>A0A069QN06</accession>
<feature type="chain" id="PRO_5001665521" evidence="2">
    <location>
        <begin position="30"/>
        <end position="1029"/>
    </location>
</feature>
<keyword evidence="1" id="KW-0472">Membrane</keyword>
<dbReference type="NCBIfam" id="TIGR04056">
    <property type="entry name" value="OMP_RagA_SusC"/>
    <property type="match status" value="1"/>
</dbReference>
<organism evidence="4 5">
    <name type="scientific">Hoylesella loescheii DSM 19665 = JCM 12249 = ATCC 15930</name>
    <dbReference type="NCBI Taxonomy" id="1122985"/>
    <lineage>
        <taxon>Bacteria</taxon>
        <taxon>Pseudomonadati</taxon>
        <taxon>Bacteroidota</taxon>
        <taxon>Bacteroidia</taxon>
        <taxon>Bacteroidales</taxon>
        <taxon>Prevotellaceae</taxon>
        <taxon>Hoylesella</taxon>
    </lineage>
</organism>
<evidence type="ECO:0000313" key="4">
    <source>
        <dbReference type="EMBL" id="KDR53414.1"/>
    </source>
</evidence>
<dbReference type="Pfam" id="PF13715">
    <property type="entry name" value="CarbopepD_reg_2"/>
    <property type="match status" value="1"/>
</dbReference>
<evidence type="ECO:0000256" key="2">
    <source>
        <dbReference type="SAM" id="SignalP"/>
    </source>
</evidence>
<dbReference type="InterPro" id="IPR023996">
    <property type="entry name" value="TonB-dep_OMP_SusC/RagA"/>
</dbReference>
<dbReference type="EMBL" id="JNGW01000015">
    <property type="protein sequence ID" value="KDR53414.1"/>
    <property type="molecule type" value="Genomic_DNA"/>
</dbReference>
<dbReference type="Gene3D" id="2.170.130.10">
    <property type="entry name" value="TonB-dependent receptor, plug domain"/>
    <property type="match status" value="1"/>
</dbReference>
<dbReference type="AlphaFoldDB" id="A0A069QN06"/>
<name>A0A069QN06_HOYLO</name>
<dbReference type="InterPro" id="IPR023997">
    <property type="entry name" value="TonB-dep_OMP_SusC/RagA_CS"/>
</dbReference>
<dbReference type="HOGENOM" id="CLU_004317_1_0_10"/>
<gene>
    <name evidence="4" type="ORF">HMPREF1991_00389</name>
</gene>
<dbReference type="PATRIC" id="fig|1122985.7.peg.407"/>
<dbReference type="eggNOG" id="COG1629">
    <property type="taxonomic scope" value="Bacteria"/>
</dbReference>
<dbReference type="InterPro" id="IPR012910">
    <property type="entry name" value="Plug_dom"/>
</dbReference>
<keyword evidence="2" id="KW-0732">Signal</keyword>
<comment type="similarity">
    <text evidence="1">Belongs to the TonB-dependent receptor family.</text>
</comment>
<dbReference type="InterPro" id="IPR037066">
    <property type="entry name" value="Plug_dom_sf"/>
</dbReference>
<dbReference type="InterPro" id="IPR039426">
    <property type="entry name" value="TonB-dep_rcpt-like"/>
</dbReference>
<evidence type="ECO:0000313" key="5">
    <source>
        <dbReference type="Proteomes" id="UP000027442"/>
    </source>
</evidence>
<evidence type="ECO:0000256" key="1">
    <source>
        <dbReference type="PROSITE-ProRule" id="PRU01360"/>
    </source>
</evidence>
<protein>
    <submittedName>
        <fullName evidence="4">TonB-dependent receptor</fullName>
    </submittedName>
</protein>
<dbReference type="SUPFAM" id="SSF49464">
    <property type="entry name" value="Carboxypeptidase regulatory domain-like"/>
    <property type="match status" value="1"/>
</dbReference>
<dbReference type="SUPFAM" id="SSF56935">
    <property type="entry name" value="Porins"/>
    <property type="match status" value="1"/>
</dbReference>
<dbReference type="Pfam" id="PF07715">
    <property type="entry name" value="Plug"/>
    <property type="match status" value="1"/>
</dbReference>
<keyword evidence="5" id="KW-1185">Reference proteome</keyword>
<comment type="caution">
    <text evidence="4">The sequence shown here is derived from an EMBL/GenBank/DDBJ whole genome shotgun (WGS) entry which is preliminary data.</text>
</comment>
<dbReference type="FunFam" id="2.170.130.10:FF:000003">
    <property type="entry name" value="SusC/RagA family TonB-linked outer membrane protein"/>
    <property type="match status" value="1"/>
</dbReference>
<keyword evidence="1" id="KW-0813">Transport</keyword>
<feature type="domain" description="TonB-dependent receptor plug" evidence="3">
    <location>
        <begin position="126"/>
        <end position="231"/>
    </location>
</feature>
<dbReference type="NCBIfam" id="TIGR04057">
    <property type="entry name" value="SusC_RagA_signa"/>
    <property type="match status" value="1"/>
</dbReference>
<sequence>MTIKVFRHASKRQLLLLLCIILMQSPLLAQSGIKVTGRVFDAKGDALIGVTVSLADNPQVATVTDVNGTYTIQLPATGVTLRFAYMGFKEKTVRVTKSALIDVALEENVSALNEVVVVGYGTQKKASVVGAINNLEPSKLNLVSSRSMSNGFAGMVPGVIAVQRSGDPWNNNSDFWIRGISSFAGNTQPLVLIDGIERSINDIDPDEVASFSVLKDAAASAVYGVRGANGVIMVETKRGSIGKPQVSVRFEHALSQPVRIPQYVGSVKYLELVNEMYSQDGIAPYVSEATLRNYRDKTDPELYPDVNWWDVISKDHADNTRATLSVNGGSNVLRYAFVAGYYNENGILARDKTKAWDSSLKVDRYTVRSNVDINITSSTVLRINIGGYLQSRNAPPGDITDHRAFYNAMRIPPYIHPAIYADGKIPRIINKANPWASLTQRGYERLNHSNIEALTSIEQDLKFVTPGLRLKLTYAFDKFSANSVTRAKNPDYYHPATGRDYEGNLITSIQANGEDFLGYAKDAKWGNQSVYVEATMNYNRTFGNKHAVNAMLLYNHKNFDDGSFLPFRTQGFAGRTSYTYDDRYVAEFNFGYNGSENFAPGKRFGFFPAVAVGWIVTQEKFMQRLTNVLSLFKIRASWGLAGNSNINGRRFAYLSTIANNGEYYFGSDRLLHRVGRAEGDVGVPDLTWEKVTKVNLGVDVGLFANSITFSVDLFKERRSDIFMKRTNVPAEAGFINAAWSNYGKVDNSGVDMSLNFRRRFGKDWEVSALANFTYAHNKIVEIDEADAVKGTYRSKTGRPVSQLFGLVAERLFTKDDFDADGKLKQGIATQRYSAESSLRPGDIKYSDLNNDGEINDLDQTAIGGTVDPQLVYGFGATLRYKMFDFGLFFSGVGKTHRILGGETWLPASSIGAGNIWSNIDSRWTEANPQQDVFWPRMSTTTYKNNEQPSTWWLKDMSFLRLKNIEVGVTLPEQWTHAAKIRECRIFLRGNNILTFSKFNMWDPEIGSNDGLKYPVMKSVSLGVSFNFNN</sequence>
<keyword evidence="1" id="KW-0812">Transmembrane</keyword>
<dbReference type="Gene3D" id="2.60.40.1120">
    <property type="entry name" value="Carboxypeptidase-like, regulatory domain"/>
    <property type="match status" value="1"/>
</dbReference>
<evidence type="ECO:0000259" key="3">
    <source>
        <dbReference type="Pfam" id="PF07715"/>
    </source>
</evidence>
<keyword evidence="1" id="KW-1134">Transmembrane beta strand</keyword>
<dbReference type="PROSITE" id="PS52016">
    <property type="entry name" value="TONB_DEPENDENT_REC_3"/>
    <property type="match status" value="1"/>
</dbReference>
<dbReference type="Proteomes" id="UP000027442">
    <property type="component" value="Unassembled WGS sequence"/>
</dbReference>
<feature type="signal peptide" evidence="2">
    <location>
        <begin position="1"/>
        <end position="29"/>
    </location>
</feature>
<reference evidence="4 5" key="1">
    <citation type="submission" date="2013-08" db="EMBL/GenBank/DDBJ databases">
        <authorList>
            <person name="Weinstock G."/>
            <person name="Sodergren E."/>
            <person name="Wylie T."/>
            <person name="Fulton L."/>
            <person name="Fulton R."/>
            <person name="Fronick C."/>
            <person name="O'Laughlin M."/>
            <person name="Godfrey J."/>
            <person name="Miner T."/>
            <person name="Herter B."/>
            <person name="Appelbaum E."/>
            <person name="Cordes M."/>
            <person name="Lek S."/>
            <person name="Wollam A."/>
            <person name="Pepin K.H."/>
            <person name="Palsikar V.B."/>
            <person name="Mitreva M."/>
            <person name="Wilson R.K."/>
        </authorList>
    </citation>
    <scope>NUCLEOTIDE SEQUENCE [LARGE SCALE GENOMIC DNA]</scope>
    <source>
        <strain evidence="4 5">ATCC 15930</strain>
    </source>
</reference>
<keyword evidence="4" id="KW-0675">Receptor</keyword>
<keyword evidence="1" id="KW-0998">Cell outer membrane</keyword>
<comment type="subcellular location">
    <subcellularLocation>
        <location evidence="1">Cell outer membrane</location>
        <topology evidence="1">Multi-pass membrane protein</topology>
    </subcellularLocation>
</comment>
<dbReference type="InterPro" id="IPR008969">
    <property type="entry name" value="CarboxyPept-like_regulatory"/>
</dbReference>
<dbReference type="RefSeq" id="WP_026292401.1">
    <property type="nucleotide sequence ID" value="NZ_KB899210.1"/>
</dbReference>
<proteinExistence type="inferred from homology"/>
<dbReference type="GO" id="GO:0009279">
    <property type="term" value="C:cell outer membrane"/>
    <property type="evidence" value="ECO:0007669"/>
    <property type="project" value="UniProtKB-SubCell"/>
</dbReference>